<evidence type="ECO:0000256" key="4">
    <source>
        <dbReference type="ARBA" id="ARBA00022723"/>
    </source>
</evidence>
<dbReference type="OMA" id="YGCVNVS"/>
<dbReference type="InterPro" id="IPR001932">
    <property type="entry name" value="PPM-type_phosphatase-like_dom"/>
</dbReference>
<organism evidence="12 13">
    <name type="scientific">Macleaya cordata</name>
    <name type="common">Five-seeded plume-poppy</name>
    <name type="synonym">Bocconia cordata</name>
    <dbReference type="NCBI Taxonomy" id="56857"/>
    <lineage>
        <taxon>Eukaryota</taxon>
        <taxon>Viridiplantae</taxon>
        <taxon>Streptophyta</taxon>
        <taxon>Embryophyta</taxon>
        <taxon>Tracheophyta</taxon>
        <taxon>Spermatophyta</taxon>
        <taxon>Magnoliopsida</taxon>
        <taxon>Ranunculales</taxon>
        <taxon>Papaveraceae</taxon>
        <taxon>Papaveroideae</taxon>
        <taxon>Macleaya</taxon>
    </lineage>
</organism>
<dbReference type="GO" id="GO:0004722">
    <property type="term" value="F:protein serine/threonine phosphatase activity"/>
    <property type="evidence" value="ECO:0007669"/>
    <property type="project" value="UniProtKB-EC"/>
</dbReference>
<dbReference type="EMBL" id="MVGT01000078">
    <property type="protein sequence ID" value="OVA20582.1"/>
    <property type="molecule type" value="Genomic_DNA"/>
</dbReference>
<sequence>MPSMVAAIDENNQANLHNAFVAELCHPKQNDFLVSTTEIKKAIEPTTTIASTINSLSSTAATCVSLKRKRPPKIQIPSVLREIPSDKIRNKDNTAEEDTTVEYCEPGVGVFSMKGKKKIMEDTHTIVSCLNGDPKKGFFGVYDGHGGRKASEFVSENLHKNILAMLENSEGDLGKEEAIKAGYLKTDQEFLKQGLSSGSCCVTCLVEEKDITVSNLGDCRAVLCRGGIAEALTKDHTARREDERNRIETKGGYVEIHRGAWRVHGILSVSRSIGDVHLKDWILAEPDTKILSLTPDMEFLVLASDGLWEKVDNQEAIDTAKRVYFVPNKLGSTCDLPKEDQFACENTSPPSKSRRISLVKQQKTKTQSPDQERSGYKKRSNTGGLISACKELVNLALTRGSLDDITVMIIDLSHFRCNK</sequence>
<feature type="region of interest" description="Disordered" evidence="10">
    <location>
        <begin position="342"/>
        <end position="379"/>
    </location>
</feature>
<keyword evidence="7 9" id="KW-0904">Protein phosphatase</keyword>
<dbReference type="InParanoid" id="A0A200RCY2"/>
<evidence type="ECO:0000256" key="7">
    <source>
        <dbReference type="ARBA" id="ARBA00022912"/>
    </source>
</evidence>
<feature type="compositionally biased region" description="Polar residues" evidence="10">
    <location>
        <begin position="359"/>
        <end position="369"/>
    </location>
</feature>
<dbReference type="PROSITE" id="PS01032">
    <property type="entry name" value="PPM_1"/>
    <property type="match status" value="1"/>
</dbReference>
<protein>
    <recommendedName>
        <fullName evidence="3">protein-serine/threonine phosphatase</fullName>
        <ecNumber evidence="3">3.1.3.16</ecNumber>
    </recommendedName>
</protein>
<comment type="cofactor">
    <cofactor evidence="2">
        <name>Mg(2+)</name>
        <dbReference type="ChEBI" id="CHEBI:18420"/>
    </cofactor>
</comment>
<dbReference type="STRING" id="56857.A0A200RCY2"/>
<comment type="cofactor">
    <cofactor evidence="1">
        <name>Mn(2+)</name>
        <dbReference type="ChEBI" id="CHEBI:29035"/>
    </cofactor>
</comment>
<dbReference type="InterPro" id="IPR015655">
    <property type="entry name" value="PP2C"/>
</dbReference>
<comment type="similarity">
    <text evidence="9">Belongs to the PP2C family.</text>
</comment>
<dbReference type="OrthoDB" id="10264738at2759"/>
<proteinExistence type="inferred from homology"/>
<evidence type="ECO:0000256" key="1">
    <source>
        <dbReference type="ARBA" id="ARBA00001936"/>
    </source>
</evidence>
<evidence type="ECO:0000259" key="11">
    <source>
        <dbReference type="PROSITE" id="PS51746"/>
    </source>
</evidence>
<dbReference type="Proteomes" id="UP000195402">
    <property type="component" value="Unassembled WGS sequence"/>
</dbReference>
<keyword evidence="4" id="KW-0479">Metal-binding</keyword>
<dbReference type="SMART" id="SM00332">
    <property type="entry name" value="PP2Cc"/>
    <property type="match status" value="1"/>
</dbReference>
<dbReference type="PANTHER" id="PTHR13832:SF667">
    <property type="entry name" value="PROTEIN PHOSPHATASE 2C 14-RELATED"/>
    <property type="match status" value="1"/>
</dbReference>
<gene>
    <name evidence="12" type="ORF">BVC80_1065g140</name>
</gene>
<feature type="domain" description="PPM-type phosphatase" evidence="11">
    <location>
        <begin position="107"/>
        <end position="412"/>
    </location>
</feature>
<evidence type="ECO:0000256" key="6">
    <source>
        <dbReference type="ARBA" id="ARBA00022842"/>
    </source>
</evidence>
<keyword evidence="5 9" id="KW-0378">Hydrolase</keyword>
<dbReference type="CDD" id="cd00143">
    <property type="entry name" value="PP2Cc"/>
    <property type="match status" value="1"/>
</dbReference>
<name>A0A200RCY2_MACCD</name>
<evidence type="ECO:0000256" key="5">
    <source>
        <dbReference type="ARBA" id="ARBA00022801"/>
    </source>
</evidence>
<dbReference type="FunCoup" id="A0A200RCY2">
    <property type="interactions" value="2"/>
</dbReference>
<comment type="caution">
    <text evidence="12">The sequence shown here is derived from an EMBL/GenBank/DDBJ whole genome shotgun (WGS) entry which is preliminary data.</text>
</comment>
<evidence type="ECO:0000256" key="9">
    <source>
        <dbReference type="RuleBase" id="RU003465"/>
    </source>
</evidence>
<dbReference type="GO" id="GO:0046872">
    <property type="term" value="F:metal ion binding"/>
    <property type="evidence" value="ECO:0007669"/>
    <property type="project" value="UniProtKB-KW"/>
</dbReference>
<dbReference type="SUPFAM" id="SSF81606">
    <property type="entry name" value="PP2C-like"/>
    <property type="match status" value="1"/>
</dbReference>
<accession>A0A200RCY2</accession>
<keyword evidence="6" id="KW-0460">Magnesium</keyword>
<evidence type="ECO:0000256" key="10">
    <source>
        <dbReference type="SAM" id="MobiDB-lite"/>
    </source>
</evidence>
<dbReference type="Pfam" id="PF00481">
    <property type="entry name" value="PP2C"/>
    <property type="match status" value="1"/>
</dbReference>
<dbReference type="AlphaFoldDB" id="A0A200RCY2"/>
<evidence type="ECO:0000313" key="13">
    <source>
        <dbReference type="Proteomes" id="UP000195402"/>
    </source>
</evidence>
<reference evidence="12 13" key="1">
    <citation type="journal article" date="2017" name="Mol. Plant">
        <title>The Genome of Medicinal Plant Macleaya cordata Provides New Insights into Benzylisoquinoline Alkaloids Metabolism.</title>
        <authorList>
            <person name="Liu X."/>
            <person name="Liu Y."/>
            <person name="Huang P."/>
            <person name="Ma Y."/>
            <person name="Qing Z."/>
            <person name="Tang Q."/>
            <person name="Cao H."/>
            <person name="Cheng P."/>
            <person name="Zheng Y."/>
            <person name="Yuan Z."/>
            <person name="Zhou Y."/>
            <person name="Liu J."/>
            <person name="Tang Z."/>
            <person name="Zhuo Y."/>
            <person name="Zhang Y."/>
            <person name="Yu L."/>
            <person name="Huang J."/>
            <person name="Yang P."/>
            <person name="Peng Q."/>
            <person name="Zhang J."/>
            <person name="Jiang W."/>
            <person name="Zhang Z."/>
            <person name="Lin K."/>
            <person name="Ro D.K."/>
            <person name="Chen X."/>
            <person name="Xiong X."/>
            <person name="Shang Y."/>
            <person name="Huang S."/>
            <person name="Zeng J."/>
        </authorList>
    </citation>
    <scope>NUCLEOTIDE SEQUENCE [LARGE SCALE GENOMIC DNA]</scope>
    <source>
        <strain evidence="13">cv. BLH2017</strain>
        <tissue evidence="12">Root</tissue>
    </source>
</reference>
<keyword evidence="8" id="KW-0464">Manganese</keyword>
<keyword evidence="13" id="KW-1185">Reference proteome</keyword>
<dbReference type="InterPro" id="IPR000222">
    <property type="entry name" value="PP2C_BS"/>
</dbReference>
<dbReference type="InterPro" id="IPR036457">
    <property type="entry name" value="PPM-type-like_dom_sf"/>
</dbReference>
<dbReference type="PROSITE" id="PS51746">
    <property type="entry name" value="PPM_2"/>
    <property type="match status" value="1"/>
</dbReference>
<dbReference type="EC" id="3.1.3.16" evidence="3"/>
<dbReference type="PANTHER" id="PTHR13832">
    <property type="entry name" value="PROTEIN PHOSPHATASE 2C"/>
    <property type="match status" value="1"/>
</dbReference>
<evidence type="ECO:0000256" key="2">
    <source>
        <dbReference type="ARBA" id="ARBA00001946"/>
    </source>
</evidence>
<dbReference type="Gene3D" id="3.60.40.10">
    <property type="entry name" value="PPM-type phosphatase domain"/>
    <property type="match status" value="1"/>
</dbReference>
<evidence type="ECO:0000313" key="12">
    <source>
        <dbReference type="EMBL" id="OVA20582.1"/>
    </source>
</evidence>
<evidence type="ECO:0000256" key="8">
    <source>
        <dbReference type="ARBA" id="ARBA00023211"/>
    </source>
</evidence>
<evidence type="ECO:0000256" key="3">
    <source>
        <dbReference type="ARBA" id="ARBA00013081"/>
    </source>
</evidence>